<sequence>MDGTKLNAKVWAGYAKAAKKTGTTYQHFRPTGASNPMDAGNRLADMPVSLNAEDPRFARPNVYGKATWYAVADGSQLRVGDYIVGIEGTLFVAALQQLLPIFMVDCNRTISVLRETRAAGVGQLPYGGDTTDIEQPLMTGWPASVLQGPKGEKNETALPGDVRTPWWVILFPAWPGVVLRTSDIITDDLGRRYIVSSAELTDLGWRLTASQKQV</sequence>
<protein>
    <submittedName>
        <fullName evidence="1">Uncharacterized protein</fullName>
    </submittedName>
</protein>
<comment type="caution">
    <text evidence="1">The sequence shown here is derived from an EMBL/GenBank/DDBJ whole genome shotgun (WGS) entry which is preliminary data.</text>
</comment>
<reference evidence="1 2" key="1">
    <citation type="submission" date="2017-05" db="EMBL/GenBank/DDBJ databases">
        <title>Chromobacterium violaceum GHPS1 isolated from Hydrocarbon polluted soil in French Guiana display an awesome secondary metabolite arsenal and a battery of drug and heavy-metal-resistance and detoxification of xenobiotics proteins.</title>
        <authorList>
            <person name="Belbahri L."/>
        </authorList>
    </citation>
    <scope>NUCLEOTIDE SEQUENCE [LARGE SCALE GENOMIC DNA]</scope>
    <source>
        <strain evidence="1 2">GHPS1</strain>
    </source>
</reference>
<name>A0A202B2J4_CHRVL</name>
<accession>A0A202B2J4</accession>
<dbReference type="EMBL" id="NHOO01000030">
    <property type="protein sequence ID" value="OVE45666.1"/>
    <property type="molecule type" value="Genomic_DNA"/>
</dbReference>
<gene>
    <name evidence="1" type="ORF">CBW21_21990</name>
</gene>
<keyword evidence="2" id="KW-1185">Reference proteome</keyword>
<organism evidence="1 2">
    <name type="scientific">Chromobacterium violaceum</name>
    <dbReference type="NCBI Taxonomy" id="536"/>
    <lineage>
        <taxon>Bacteria</taxon>
        <taxon>Pseudomonadati</taxon>
        <taxon>Pseudomonadota</taxon>
        <taxon>Betaproteobacteria</taxon>
        <taxon>Neisseriales</taxon>
        <taxon>Chromobacteriaceae</taxon>
        <taxon>Chromobacterium</taxon>
    </lineage>
</organism>
<dbReference type="Proteomes" id="UP000196342">
    <property type="component" value="Unassembled WGS sequence"/>
</dbReference>
<proteinExistence type="predicted"/>
<dbReference type="AlphaFoldDB" id="A0A202B2J4"/>
<evidence type="ECO:0000313" key="2">
    <source>
        <dbReference type="Proteomes" id="UP000196342"/>
    </source>
</evidence>
<evidence type="ECO:0000313" key="1">
    <source>
        <dbReference type="EMBL" id="OVE45666.1"/>
    </source>
</evidence>
<dbReference type="RefSeq" id="WP_087698844.1">
    <property type="nucleotide sequence ID" value="NZ_NHOO01000030.1"/>
</dbReference>